<dbReference type="Gene3D" id="1.25.40.10">
    <property type="entry name" value="Tetratricopeptide repeat domain"/>
    <property type="match status" value="2"/>
</dbReference>
<dbReference type="InterPro" id="IPR008258">
    <property type="entry name" value="Transglycosylase_SLT_dom_1"/>
</dbReference>
<dbReference type="CDD" id="cd13401">
    <property type="entry name" value="Slt70-like"/>
    <property type="match status" value="1"/>
</dbReference>
<dbReference type="Gene3D" id="1.10.530.10">
    <property type="match status" value="1"/>
</dbReference>
<evidence type="ECO:0000259" key="2">
    <source>
        <dbReference type="Pfam" id="PF01464"/>
    </source>
</evidence>
<evidence type="ECO:0000256" key="1">
    <source>
        <dbReference type="ARBA" id="ARBA00022729"/>
    </source>
</evidence>
<dbReference type="InterPro" id="IPR023346">
    <property type="entry name" value="Lysozyme-like_dom_sf"/>
</dbReference>
<dbReference type="Pfam" id="PF13432">
    <property type="entry name" value="TPR_16"/>
    <property type="match status" value="3"/>
</dbReference>
<name>A0A381YJ57_9ZZZZ</name>
<keyword evidence="1" id="KW-0732">Signal</keyword>
<evidence type="ECO:0000313" key="3">
    <source>
        <dbReference type="EMBL" id="SVA77069.1"/>
    </source>
</evidence>
<dbReference type="SUPFAM" id="SSF53955">
    <property type="entry name" value="Lysozyme-like"/>
    <property type="match status" value="1"/>
</dbReference>
<gene>
    <name evidence="3" type="ORF">METZ01_LOCUS129923</name>
</gene>
<reference evidence="3" key="1">
    <citation type="submission" date="2018-05" db="EMBL/GenBank/DDBJ databases">
        <authorList>
            <person name="Lanie J.A."/>
            <person name="Ng W.-L."/>
            <person name="Kazmierczak K.M."/>
            <person name="Andrzejewski T.M."/>
            <person name="Davidsen T.M."/>
            <person name="Wayne K.J."/>
            <person name="Tettelin H."/>
            <person name="Glass J.I."/>
            <person name="Rusch D."/>
            <person name="Podicherti R."/>
            <person name="Tsui H.-C.T."/>
            <person name="Winkler M.E."/>
        </authorList>
    </citation>
    <scope>NUCLEOTIDE SEQUENCE</scope>
</reference>
<dbReference type="EMBL" id="UINC01018361">
    <property type="protein sequence ID" value="SVA77069.1"/>
    <property type="molecule type" value="Genomic_DNA"/>
</dbReference>
<dbReference type="InterPro" id="IPR011990">
    <property type="entry name" value="TPR-like_helical_dom_sf"/>
</dbReference>
<dbReference type="GO" id="GO:0000270">
    <property type="term" value="P:peptidoglycan metabolic process"/>
    <property type="evidence" value="ECO:0007669"/>
    <property type="project" value="InterPro"/>
</dbReference>
<dbReference type="Pfam" id="PF01464">
    <property type="entry name" value="SLT"/>
    <property type="match status" value="1"/>
</dbReference>
<dbReference type="GO" id="GO:0042597">
    <property type="term" value="C:periplasmic space"/>
    <property type="evidence" value="ECO:0007669"/>
    <property type="project" value="InterPro"/>
</dbReference>
<proteinExistence type="predicted"/>
<dbReference type="PROSITE" id="PS00922">
    <property type="entry name" value="TRANSGLYCOSYLASE"/>
    <property type="match status" value="1"/>
</dbReference>
<sequence length="690" mass="76023">MNNGEFSHALAALQRALTDEPDEPIEARLLRAQILNNSGRVEESEALWSSLADEEPVLRSFALSRLVDSTVTRSAAGLADDYLTALTNGRPARSNLDLLVAVGDILREARRPSRAETRYQEALRLARTGPVADRARLGLATIYKEAGDIDRALLLYRNTQLQFRSAAVFVEARGAARRLTGAQGMPTFDRNQYRDLVRRLRRTARYRIALELLDEWAESGTAELDQIDLERIETLYAMRSNDEAIKACAAFSRNYPSHGQLPRVHLIRFRLAVRLGRTDEVRALGGNLWTGTVPGTPPGIKRDTGTLLAAYLVAVGLVDEGLDVYRELFRITQNAGDQRTVLWRAGIAALQSGQLERAETNLRGLVRRRPTGELAPAALYWLGIVEQRLGRVATAVDTFRSLTTRYPYHYYGVRGLERLRDETLAGSSGDGSSPRSRLSFPELKLTRATVDAPELQAATLLARAGLSLDAADTAWALLQQRSHDRGLAFLTAMALATAGDYARASRVVTNHFGEFLLRPAGNLPKNFWQLVYPRPFRSEVEAAAEANGMDPLMLYAIMRQESRFDPSARSAVGALGLFQIMPATAAAIGPLVGVGNVSNDESAMIEPSVNAAIGAALASRLLTMFDGHLAPVAASYNAGEDLARVWWTAVDGLREDYFVDAIPYSETRRFVREVLTNHASYRRLYANSTP</sequence>
<feature type="domain" description="Transglycosylase SLT" evidence="2">
    <location>
        <begin position="541"/>
        <end position="646"/>
    </location>
</feature>
<dbReference type="PANTHER" id="PTHR37423">
    <property type="entry name" value="SOLUBLE LYTIC MUREIN TRANSGLYCOSYLASE-RELATED"/>
    <property type="match status" value="1"/>
</dbReference>
<dbReference type="AlphaFoldDB" id="A0A381YJ57"/>
<protein>
    <recommendedName>
        <fullName evidence="2">Transglycosylase SLT domain-containing protein</fullName>
    </recommendedName>
</protein>
<accession>A0A381YJ57</accession>
<organism evidence="3">
    <name type="scientific">marine metagenome</name>
    <dbReference type="NCBI Taxonomy" id="408172"/>
    <lineage>
        <taxon>unclassified sequences</taxon>
        <taxon>metagenomes</taxon>
        <taxon>ecological metagenomes</taxon>
    </lineage>
</organism>
<dbReference type="SUPFAM" id="SSF48435">
    <property type="entry name" value="Bacterial muramidases"/>
    <property type="match status" value="1"/>
</dbReference>
<dbReference type="InterPro" id="IPR008939">
    <property type="entry name" value="Lytic_TGlycosylase_superhlx_U"/>
</dbReference>
<dbReference type="SUPFAM" id="SSF48452">
    <property type="entry name" value="TPR-like"/>
    <property type="match status" value="1"/>
</dbReference>
<dbReference type="GO" id="GO:0008933">
    <property type="term" value="F:peptidoglycan lytic transglycosylase activity"/>
    <property type="evidence" value="ECO:0007669"/>
    <property type="project" value="InterPro"/>
</dbReference>
<dbReference type="InterPro" id="IPR000189">
    <property type="entry name" value="Transglyc_AS"/>
</dbReference>
<dbReference type="GO" id="GO:0004553">
    <property type="term" value="F:hydrolase activity, hydrolyzing O-glycosyl compounds"/>
    <property type="evidence" value="ECO:0007669"/>
    <property type="project" value="InterPro"/>
</dbReference>
<dbReference type="PANTHER" id="PTHR37423:SF2">
    <property type="entry name" value="MEMBRANE-BOUND LYTIC MUREIN TRANSGLYCOSYLASE C"/>
    <property type="match status" value="1"/>
</dbReference>
<dbReference type="GO" id="GO:0016020">
    <property type="term" value="C:membrane"/>
    <property type="evidence" value="ECO:0007669"/>
    <property type="project" value="InterPro"/>
</dbReference>